<gene>
    <name evidence="1" type="ORF">CVT00_01295</name>
</gene>
<evidence type="ECO:0000313" key="1">
    <source>
        <dbReference type="EMBL" id="QPH90209.1"/>
    </source>
</evidence>
<organism evidence="1 2">
    <name type="scientific">Campylobacter concisus</name>
    <dbReference type="NCBI Taxonomy" id="199"/>
    <lineage>
        <taxon>Bacteria</taxon>
        <taxon>Pseudomonadati</taxon>
        <taxon>Campylobacterota</taxon>
        <taxon>Epsilonproteobacteria</taxon>
        <taxon>Campylobacterales</taxon>
        <taxon>Campylobacteraceae</taxon>
        <taxon>Campylobacter</taxon>
    </lineage>
</organism>
<dbReference type="AlphaFoldDB" id="A0A7S9REG0"/>
<accession>A0A7S9REG0</accession>
<dbReference type="RefSeq" id="WP_107915667.1">
    <property type="nucleotide sequence ID" value="NZ_CP060707.1"/>
</dbReference>
<dbReference type="Proteomes" id="UP000594508">
    <property type="component" value="Chromosome"/>
</dbReference>
<proteinExistence type="predicted"/>
<protein>
    <submittedName>
        <fullName evidence="1">Uncharacterized protein</fullName>
    </submittedName>
</protein>
<name>A0A7S9REG0_9BACT</name>
<evidence type="ECO:0000313" key="2">
    <source>
        <dbReference type="Proteomes" id="UP000594508"/>
    </source>
</evidence>
<sequence>MSDFNQFSKEVTRVLRNAMNRTLTKVSKEQRELIAKRVSIKKRYLDKKRLVRRGARADDLSIKIFAMPKAITPFMLEAHARPKGYDYGIPKGRHFYVRGLTKTRQNKGNTSGFLTGQAVAKDGRSFFYLRKLSDLDTEALKISDAVLAKAEYIFSQELKK</sequence>
<reference evidence="1 2" key="1">
    <citation type="journal article" date="2018" name="Emerg. Microbes Infect.">
        <title>Genomic analysis of oral Campylobacter concisus strains identified a potential bacterial molecular marker associated with active Crohn's disease.</title>
        <authorList>
            <person name="Liu F."/>
            <person name="Ma R."/>
            <person name="Tay C.Y.A."/>
            <person name="Octavia S."/>
            <person name="Lan R."/>
            <person name="Chung H.K.L."/>
            <person name="Riordan S.M."/>
            <person name="Grimm M.C."/>
            <person name="Leong R.W."/>
            <person name="Tanaka M.M."/>
            <person name="Connor S."/>
            <person name="Zhang L."/>
        </authorList>
    </citation>
    <scope>NUCLEOTIDE SEQUENCE [LARGE SCALE GENOMIC DNA]</scope>
    <source>
        <strain evidence="1 2">P1CDO2</strain>
    </source>
</reference>
<dbReference type="EMBL" id="CP060707">
    <property type="protein sequence ID" value="QPH90209.1"/>
    <property type="molecule type" value="Genomic_DNA"/>
</dbReference>